<dbReference type="Pfam" id="PF08245">
    <property type="entry name" value="Mur_ligase_M"/>
    <property type="match status" value="1"/>
</dbReference>
<evidence type="ECO:0000256" key="7">
    <source>
        <dbReference type="ARBA" id="ARBA00022741"/>
    </source>
</evidence>
<comment type="caution">
    <text evidence="18">The sequence shown here is derived from an EMBL/GenBank/DDBJ whole genome shotgun (WGS) entry which is preliminary data.</text>
</comment>
<dbReference type="Gene3D" id="3.40.1190.10">
    <property type="entry name" value="Mur-like, catalytic domain"/>
    <property type="match status" value="1"/>
</dbReference>
<keyword evidence="12" id="KW-0961">Cell wall biogenesis/degradation</keyword>
<keyword evidence="5 18" id="KW-0436">Ligase</keyword>
<gene>
    <name evidence="18" type="ORF">C8D74_10241</name>
</gene>
<keyword evidence="8" id="KW-0067">ATP-binding</keyword>
<dbReference type="SUPFAM" id="SSF53623">
    <property type="entry name" value="MurD-like peptide ligases, catalytic domain"/>
    <property type="match status" value="1"/>
</dbReference>
<dbReference type="SUPFAM" id="SSF51984">
    <property type="entry name" value="MurCD N-terminal domain"/>
    <property type="match status" value="1"/>
</dbReference>
<accession>A0A4R8F3G3</accession>
<dbReference type="Pfam" id="PF01225">
    <property type="entry name" value="Mur_ligase"/>
    <property type="match status" value="1"/>
</dbReference>
<dbReference type="EC" id="6.3.2.8" evidence="3 14"/>
<feature type="domain" description="Mur ligase central" evidence="17">
    <location>
        <begin position="106"/>
        <end position="281"/>
    </location>
</feature>
<evidence type="ECO:0000256" key="8">
    <source>
        <dbReference type="ARBA" id="ARBA00022840"/>
    </source>
</evidence>
<dbReference type="InterPro" id="IPR000713">
    <property type="entry name" value="Mur_ligase_N"/>
</dbReference>
<dbReference type="Proteomes" id="UP000294817">
    <property type="component" value="Unassembled WGS sequence"/>
</dbReference>
<keyword evidence="6" id="KW-0132">Cell division</keyword>
<dbReference type="Gene3D" id="3.90.190.20">
    <property type="entry name" value="Mur ligase, C-terminal domain"/>
    <property type="match status" value="1"/>
</dbReference>
<evidence type="ECO:0000313" key="19">
    <source>
        <dbReference type="Proteomes" id="UP000294817"/>
    </source>
</evidence>
<keyword evidence="7" id="KW-0547">Nucleotide-binding</keyword>
<evidence type="ECO:0000259" key="16">
    <source>
        <dbReference type="Pfam" id="PF02875"/>
    </source>
</evidence>
<dbReference type="InterPro" id="IPR050061">
    <property type="entry name" value="MurCDEF_pg_biosynth"/>
</dbReference>
<comment type="pathway">
    <text evidence="2">Cell wall biogenesis; peptidoglycan biosynthesis.</text>
</comment>
<dbReference type="Gene3D" id="3.40.50.720">
    <property type="entry name" value="NAD(P)-binding Rossmann-like Domain"/>
    <property type="match status" value="1"/>
</dbReference>
<evidence type="ECO:0000256" key="13">
    <source>
        <dbReference type="ARBA" id="ARBA00047833"/>
    </source>
</evidence>
<evidence type="ECO:0000256" key="2">
    <source>
        <dbReference type="ARBA" id="ARBA00004752"/>
    </source>
</evidence>
<comment type="catalytic activity">
    <reaction evidence="13">
        <text>UDP-N-acetyl-alpha-D-muramate + L-alanine + ATP = UDP-N-acetyl-alpha-D-muramoyl-L-alanine + ADP + phosphate + H(+)</text>
        <dbReference type="Rhea" id="RHEA:23372"/>
        <dbReference type="ChEBI" id="CHEBI:15378"/>
        <dbReference type="ChEBI" id="CHEBI:30616"/>
        <dbReference type="ChEBI" id="CHEBI:43474"/>
        <dbReference type="ChEBI" id="CHEBI:57972"/>
        <dbReference type="ChEBI" id="CHEBI:70757"/>
        <dbReference type="ChEBI" id="CHEBI:83898"/>
        <dbReference type="ChEBI" id="CHEBI:456216"/>
        <dbReference type="EC" id="6.3.2.8"/>
    </reaction>
</comment>
<keyword evidence="9" id="KW-0133">Cell shape</keyword>
<dbReference type="GO" id="GO:0008763">
    <property type="term" value="F:UDP-N-acetylmuramate-L-alanine ligase activity"/>
    <property type="evidence" value="ECO:0007669"/>
    <property type="project" value="UniProtKB-UniRule"/>
</dbReference>
<dbReference type="Pfam" id="PF02875">
    <property type="entry name" value="Mur_ligase_C"/>
    <property type="match status" value="1"/>
</dbReference>
<dbReference type="GO" id="GO:0005737">
    <property type="term" value="C:cytoplasm"/>
    <property type="evidence" value="ECO:0007669"/>
    <property type="project" value="UniProtKB-SubCell"/>
</dbReference>
<dbReference type="AlphaFoldDB" id="A0A4R8F3G3"/>
<dbReference type="InterPro" id="IPR005758">
    <property type="entry name" value="UDP-N-AcMur_Ala_ligase_MurC"/>
</dbReference>
<organism evidence="18 19">
    <name type="scientific">Petrotoga sibirica</name>
    <dbReference type="NCBI Taxonomy" id="156202"/>
    <lineage>
        <taxon>Bacteria</taxon>
        <taxon>Thermotogati</taxon>
        <taxon>Thermotogota</taxon>
        <taxon>Thermotogae</taxon>
        <taxon>Petrotogales</taxon>
        <taxon>Petrotogaceae</taxon>
        <taxon>Petrotoga</taxon>
    </lineage>
</organism>
<dbReference type="InterPro" id="IPR004101">
    <property type="entry name" value="Mur_ligase_C"/>
</dbReference>
<name>A0A4R8F3G3_9BACT</name>
<sequence length="452" mass="51777">MKYYFSGIGGIGMSSLALYTAYKYGIKNVLGSNNEMNERVEYLIKKGIKVKLKQDSDLPDIDFLIKTTAIKDTNPELIEAKKRKITVLNRMQLLNSILQEHTSIGITGTDGKTTTTAMVSQIFKNVGKDPTVFLGGIHNSLEDGNFRYGNGIIIAEVDESDGFIEETKTNFSIVNNLRPDHLEHYDNKFEKLENSLYKFARNTKDLVILNGDDVHLSKWHLNENKVLYFGQGEKADYTIKNRRQYNGYQVFELHHKNTHIGDIILNLPGLHYAYDALASAVLSLEFGIDFKTIKETFQSYNSVGRRFNVLYDKDNLSIIDDYAHTPDEILATIKATKENFPKRKLITIFQPHRYTRLYFHINDFIDVLKYSDEVLVYRIYSAFEEPINGVDERKVVEALNSQSTFSKFYNSEEEIISDLLLERNAVLLFVGAGDITDIAKKLSKYKKNLDIS</sequence>
<dbReference type="PANTHER" id="PTHR43445">
    <property type="entry name" value="UDP-N-ACETYLMURAMATE--L-ALANINE LIGASE-RELATED"/>
    <property type="match status" value="1"/>
</dbReference>
<dbReference type="GO" id="GO:0071555">
    <property type="term" value="P:cell wall organization"/>
    <property type="evidence" value="ECO:0007669"/>
    <property type="project" value="UniProtKB-KW"/>
</dbReference>
<evidence type="ECO:0000259" key="17">
    <source>
        <dbReference type="Pfam" id="PF08245"/>
    </source>
</evidence>
<dbReference type="SUPFAM" id="SSF53244">
    <property type="entry name" value="MurD-like peptide ligases, peptide-binding domain"/>
    <property type="match status" value="1"/>
</dbReference>
<evidence type="ECO:0000313" key="18">
    <source>
        <dbReference type="EMBL" id="TDX17097.1"/>
    </source>
</evidence>
<dbReference type="GO" id="GO:0051301">
    <property type="term" value="P:cell division"/>
    <property type="evidence" value="ECO:0007669"/>
    <property type="project" value="UniProtKB-KW"/>
</dbReference>
<dbReference type="RefSeq" id="WP_103877270.1">
    <property type="nucleotide sequence ID" value="NZ_SODZ01000002.1"/>
</dbReference>
<evidence type="ECO:0000256" key="12">
    <source>
        <dbReference type="ARBA" id="ARBA00023316"/>
    </source>
</evidence>
<evidence type="ECO:0000256" key="1">
    <source>
        <dbReference type="ARBA" id="ARBA00004496"/>
    </source>
</evidence>
<evidence type="ECO:0000256" key="11">
    <source>
        <dbReference type="ARBA" id="ARBA00023306"/>
    </source>
</evidence>
<keyword evidence="11" id="KW-0131">Cell cycle</keyword>
<evidence type="ECO:0000256" key="5">
    <source>
        <dbReference type="ARBA" id="ARBA00022598"/>
    </source>
</evidence>
<evidence type="ECO:0000256" key="10">
    <source>
        <dbReference type="ARBA" id="ARBA00022984"/>
    </source>
</evidence>
<evidence type="ECO:0000256" key="4">
    <source>
        <dbReference type="ARBA" id="ARBA00022490"/>
    </source>
</evidence>
<dbReference type="InterPro" id="IPR036565">
    <property type="entry name" value="Mur-like_cat_sf"/>
</dbReference>
<feature type="domain" description="Mur ligase N-terminal catalytic" evidence="15">
    <location>
        <begin position="3"/>
        <end position="100"/>
    </location>
</feature>
<dbReference type="EMBL" id="SODZ01000002">
    <property type="protein sequence ID" value="TDX17097.1"/>
    <property type="molecule type" value="Genomic_DNA"/>
</dbReference>
<dbReference type="UniPathway" id="UPA00219"/>
<evidence type="ECO:0000256" key="3">
    <source>
        <dbReference type="ARBA" id="ARBA00012211"/>
    </source>
</evidence>
<dbReference type="GO" id="GO:0009252">
    <property type="term" value="P:peptidoglycan biosynthetic process"/>
    <property type="evidence" value="ECO:0007669"/>
    <property type="project" value="UniProtKB-UniRule"/>
</dbReference>
<proteinExistence type="predicted"/>
<keyword evidence="10" id="KW-0573">Peptidoglycan synthesis</keyword>
<dbReference type="NCBIfam" id="TIGR01082">
    <property type="entry name" value="murC"/>
    <property type="match status" value="1"/>
</dbReference>
<evidence type="ECO:0000256" key="14">
    <source>
        <dbReference type="NCBIfam" id="TIGR01082"/>
    </source>
</evidence>
<keyword evidence="19" id="KW-1185">Reference proteome</keyword>
<dbReference type="GO" id="GO:0008360">
    <property type="term" value="P:regulation of cell shape"/>
    <property type="evidence" value="ECO:0007669"/>
    <property type="project" value="UniProtKB-KW"/>
</dbReference>
<dbReference type="InterPro" id="IPR013221">
    <property type="entry name" value="Mur_ligase_cen"/>
</dbReference>
<protein>
    <recommendedName>
        <fullName evidence="3 14">UDP-N-acetylmuramate--L-alanine ligase</fullName>
        <ecNumber evidence="3 14">6.3.2.8</ecNumber>
    </recommendedName>
</protein>
<evidence type="ECO:0000259" key="15">
    <source>
        <dbReference type="Pfam" id="PF01225"/>
    </source>
</evidence>
<comment type="subcellular location">
    <subcellularLocation>
        <location evidence="1">Cytoplasm</location>
    </subcellularLocation>
</comment>
<dbReference type="GO" id="GO:0005524">
    <property type="term" value="F:ATP binding"/>
    <property type="evidence" value="ECO:0007669"/>
    <property type="project" value="UniProtKB-KW"/>
</dbReference>
<evidence type="ECO:0000256" key="9">
    <source>
        <dbReference type="ARBA" id="ARBA00022960"/>
    </source>
</evidence>
<reference evidence="18 19" key="1">
    <citation type="submission" date="2019-03" db="EMBL/GenBank/DDBJ databases">
        <title>Genomic Encyclopedia of Type Strains, Phase IV (KMG-IV): sequencing the most valuable type-strain genomes for metagenomic binning, comparative biology and taxonomic classification.</title>
        <authorList>
            <person name="Goeker M."/>
        </authorList>
    </citation>
    <scope>NUCLEOTIDE SEQUENCE [LARGE SCALE GENOMIC DNA]</scope>
    <source>
        <strain evidence="18 19">DSM 13575</strain>
    </source>
</reference>
<evidence type="ECO:0000256" key="6">
    <source>
        <dbReference type="ARBA" id="ARBA00022618"/>
    </source>
</evidence>
<keyword evidence="4" id="KW-0963">Cytoplasm</keyword>
<feature type="domain" description="Mur ligase C-terminal" evidence="16">
    <location>
        <begin position="305"/>
        <end position="433"/>
    </location>
</feature>
<dbReference type="PANTHER" id="PTHR43445:SF3">
    <property type="entry name" value="UDP-N-ACETYLMURAMATE--L-ALANINE LIGASE"/>
    <property type="match status" value="1"/>
</dbReference>
<dbReference type="InterPro" id="IPR036615">
    <property type="entry name" value="Mur_ligase_C_dom_sf"/>
</dbReference>